<protein>
    <submittedName>
        <fullName evidence="13">Pyruvate ferredoxin/flavodoxin oxidoreductase, beta subunit</fullName>
    </submittedName>
</protein>
<dbReference type="Pfam" id="PF02775">
    <property type="entry name" value="TPP_enzyme_C"/>
    <property type="match status" value="1"/>
</dbReference>
<evidence type="ECO:0000256" key="3">
    <source>
        <dbReference type="ARBA" id="ARBA00001966"/>
    </source>
</evidence>
<gene>
    <name evidence="13" type="ORF">UW65_C0036G0002</name>
</gene>
<keyword evidence="13" id="KW-0670">Pyruvate</keyword>
<dbReference type="GO" id="GO:0046872">
    <property type="term" value="F:metal ion binding"/>
    <property type="evidence" value="ECO:0007669"/>
    <property type="project" value="UniProtKB-KW"/>
</dbReference>
<evidence type="ECO:0000313" key="13">
    <source>
        <dbReference type="EMBL" id="KKT68723.1"/>
    </source>
</evidence>
<comment type="caution">
    <text evidence="13">The sequence shown here is derived from an EMBL/GenBank/DDBJ whole genome shotgun (WGS) entry which is preliminary data.</text>
</comment>
<evidence type="ECO:0000256" key="7">
    <source>
        <dbReference type="ARBA" id="ARBA00023004"/>
    </source>
</evidence>
<dbReference type="GO" id="GO:0045333">
    <property type="term" value="P:cellular respiration"/>
    <property type="evidence" value="ECO:0007669"/>
    <property type="project" value="UniProtKB-ARBA"/>
</dbReference>
<dbReference type="PATRIC" id="fig|1619116.3.peg.420"/>
<accession>A0A0G1JBJ4</accession>
<feature type="compositionally biased region" description="Polar residues" evidence="10">
    <location>
        <begin position="124"/>
        <end position="143"/>
    </location>
</feature>
<dbReference type="GO" id="GO:0030976">
    <property type="term" value="F:thiamine pyrophosphate binding"/>
    <property type="evidence" value="ECO:0007669"/>
    <property type="project" value="InterPro"/>
</dbReference>
<dbReference type="Proteomes" id="UP000034783">
    <property type="component" value="Unassembled WGS sequence"/>
</dbReference>
<evidence type="ECO:0000256" key="8">
    <source>
        <dbReference type="ARBA" id="ARBA00023014"/>
    </source>
</evidence>
<keyword evidence="6" id="KW-0560">Oxidoreductase</keyword>
<evidence type="ECO:0000313" key="14">
    <source>
        <dbReference type="Proteomes" id="UP000034783"/>
    </source>
</evidence>
<keyword evidence="4" id="KW-0479">Metal-binding</keyword>
<keyword evidence="5" id="KW-0460">Magnesium</keyword>
<dbReference type="InterPro" id="IPR032686">
    <property type="entry name" value="PFO_beta_C"/>
</dbReference>
<keyword evidence="9" id="KW-0786">Thiamine pyrophosphate</keyword>
<evidence type="ECO:0000256" key="4">
    <source>
        <dbReference type="ARBA" id="ARBA00022723"/>
    </source>
</evidence>
<evidence type="ECO:0000256" key="2">
    <source>
        <dbReference type="ARBA" id="ARBA00001964"/>
    </source>
</evidence>
<dbReference type="PANTHER" id="PTHR48084:SF4">
    <property type="entry name" value="2-OXOGLUTARATE OXIDOREDUCTASE SUBUNIT KORB"/>
    <property type="match status" value="1"/>
</dbReference>
<comment type="cofactor">
    <cofactor evidence="2">
        <name>thiamine diphosphate</name>
        <dbReference type="ChEBI" id="CHEBI:58937"/>
    </cofactor>
</comment>
<evidence type="ECO:0000256" key="5">
    <source>
        <dbReference type="ARBA" id="ARBA00022842"/>
    </source>
</evidence>
<dbReference type="NCBIfam" id="TIGR02177">
    <property type="entry name" value="PorB_KorB"/>
    <property type="match status" value="1"/>
</dbReference>
<evidence type="ECO:0000256" key="9">
    <source>
        <dbReference type="ARBA" id="ARBA00023052"/>
    </source>
</evidence>
<reference evidence="13 14" key="1">
    <citation type="journal article" date="2015" name="Nature">
        <title>rRNA introns, odd ribosomes, and small enigmatic genomes across a large radiation of phyla.</title>
        <authorList>
            <person name="Brown C.T."/>
            <person name="Hug L.A."/>
            <person name="Thomas B.C."/>
            <person name="Sharon I."/>
            <person name="Castelle C.J."/>
            <person name="Singh A."/>
            <person name="Wilkins M.J."/>
            <person name="Williams K.H."/>
            <person name="Banfield J.F."/>
        </authorList>
    </citation>
    <scope>NUCLEOTIDE SEQUENCE [LARGE SCALE GENOMIC DNA]</scope>
</reference>
<dbReference type="AlphaFoldDB" id="A0A0G1JBJ4"/>
<dbReference type="Pfam" id="PF12367">
    <property type="entry name" value="PFO_beta_C"/>
    <property type="match status" value="1"/>
</dbReference>
<comment type="cofactor">
    <cofactor evidence="3">
        <name>[4Fe-4S] cluster</name>
        <dbReference type="ChEBI" id="CHEBI:49883"/>
    </cofactor>
</comment>
<dbReference type="InterPro" id="IPR029061">
    <property type="entry name" value="THDP-binding"/>
</dbReference>
<feature type="domain" description="Pyruvate ferredoxin oxidoreductase beta subunit C-terminal" evidence="12">
    <location>
        <begin position="196"/>
        <end position="259"/>
    </location>
</feature>
<dbReference type="GO" id="GO:0051536">
    <property type="term" value="F:iron-sulfur cluster binding"/>
    <property type="evidence" value="ECO:0007669"/>
    <property type="project" value="UniProtKB-KW"/>
</dbReference>
<feature type="region of interest" description="Disordered" evidence="10">
    <location>
        <begin position="124"/>
        <end position="144"/>
    </location>
</feature>
<dbReference type="CDD" id="cd03375">
    <property type="entry name" value="TPP_OGFOR"/>
    <property type="match status" value="1"/>
</dbReference>
<feature type="domain" description="Thiamine pyrophosphate enzyme TPP-binding" evidence="11">
    <location>
        <begin position="45"/>
        <end position="192"/>
    </location>
</feature>
<keyword evidence="7" id="KW-0408">Iron</keyword>
<dbReference type="PANTHER" id="PTHR48084">
    <property type="entry name" value="2-OXOGLUTARATE OXIDOREDUCTASE SUBUNIT KORB-RELATED"/>
    <property type="match status" value="1"/>
</dbReference>
<evidence type="ECO:0000259" key="11">
    <source>
        <dbReference type="Pfam" id="PF02775"/>
    </source>
</evidence>
<sequence length="281" mass="30384">MTKRVTTISPTWCPGCGNFAILGAIKAALDQLGIKPHQAAFVYDVGCSGNMADFVFAYGFHALHGRGLPPAAGIKLANHRLKVFVIIGDGGAYGEGAGHFLQLCRSNHDVTVLAHDNFLYSLTTGQKSPTTPKGQATPSTPNGTIDEPFNPLATALTNSAAFVARGFAGDIPHLTKLLVAAAKHPGFSLIDVLQPCPTYNKSRPYAWYREHVEYLDKLGHDPTSLEAAWKASLKTDKLPLGIFYQVARTPWHENFALLKNTTLKDSPIDNLDITAALDEFK</sequence>
<evidence type="ECO:0000256" key="6">
    <source>
        <dbReference type="ARBA" id="ARBA00023002"/>
    </source>
</evidence>
<dbReference type="InterPro" id="IPR011766">
    <property type="entry name" value="TPP_enzyme_TPP-bd"/>
</dbReference>
<comment type="cofactor">
    <cofactor evidence="1">
        <name>Mg(2+)</name>
        <dbReference type="ChEBI" id="CHEBI:18420"/>
    </cofactor>
</comment>
<evidence type="ECO:0000256" key="1">
    <source>
        <dbReference type="ARBA" id="ARBA00001946"/>
    </source>
</evidence>
<evidence type="ECO:0000256" key="10">
    <source>
        <dbReference type="SAM" id="MobiDB-lite"/>
    </source>
</evidence>
<dbReference type="SUPFAM" id="SSF52518">
    <property type="entry name" value="Thiamin diphosphate-binding fold (THDP-binding)"/>
    <property type="match status" value="1"/>
</dbReference>
<keyword evidence="8" id="KW-0411">Iron-sulfur</keyword>
<proteinExistence type="predicted"/>
<dbReference type="Gene3D" id="3.40.50.970">
    <property type="match status" value="1"/>
</dbReference>
<organism evidence="13 14">
    <name type="scientific">candidate division WWE3 bacterium GW2011_GWB1_44_4</name>
    <dbReference type="NCBI Taxonomy" id="1619116"/>
    <lineage>
        <taxon>Bacteria</taxon>
        <taxon>Katanobacteria</taxon>
    </lineage>
</organism>
<dbReference type="EMBL" id="LCJD01000036">
    <property type="protein sequence ID" value="KKT68723.1"/>
    <property type="molecule type" value="Genomic_DNA"/>
</dbReference>
<dbReference type="InterPro" id="IPR011896">
    <property type="entry name" value="OFOB"/>
</dbReference>
<dbReference type="GO" id="GO:0016625">
    <property type="term" value="F:oxidoreductase activity, acting on the aldehyde or oxo group of donors, iron-sulfur protein as acceptor"/>
    <property type="evidence" value="ECO:0007669"/>
    <property type="project" value="UniProtKB-ARBA"/>
</dbReference>
<evidence type="ECO:0000259" key="12">
    <source>
        <dbReference type="Pfam" id="PF12367"/>
    </source>
</evidence>
<name>A0A0G1JBJ4_UNCKA</name>
<dbReference type="InterPro" id="IPR051457">
    <property type="entry name" value="2-oxoacid:Fd_oxidoreductase"/>
</dbReference>